<evidence type="ECO:0000256" key="7">
    <source>
        <dbReference type="ARBA" id="ARBA00023180"/>
    </source>
</evidence>
<dbReference type="InterPro" id="IPR029058">
    <property type="entry name" value="AB_hydrolase_fold"/>
</dbReference>
<dbReference type="GO" id="GO:0032259">
    <property type="term" value="P:methylation"/>
    <property type="evidence" value="ECO:0007669"/>
    <property type="project" value="UniProtKB-KW"/>
</dbReference>
<accession>A0A8T0AAN5</accession>
<gene>
    <name evidence="12" type="ORF">HF521_014345</name>
</gene>
<keyword evidence="7" id="KW-0325">Glycoprotein</keyword>
<feature type="domain" description="Dipeptidyl peptidase 4 low complexity region" evidence="11">
    <location>
        <begin position="288"/>
        <end position="307"/>
    </location>
</feature>
<dbReference type="GO" id="GO:0008168">
    <property type="term" value="F:methyltransferase activity"/>
    <property type="evidence" value="ECO:0007669"/>
    <property type="project" value="UniProtKB-KW"/>
</dbReference>
<dbReference type="Pfam" id="PF10294">
    <property type="entry name" value="Methyltransf_16"/>
    <property type="match status" value="1"/>
</dbReference>
<evidence type="ECO:0000313" key="13">
    <source>
        <dbReference type="Proteomes" id="UP000606274"/>
    </source>
</evidence>
<comment type="subcellular location">
    <subcellularLocation>
        <location evidence="1">Cell projection</location>
        <location evidence="1">Invadopodium membrane</location>
        <topology evidence="1">Single-pass type II membrane protein</topology>
    </subcellularLocation>
    <subcellularLocation>
        <location evidence="2">Cell projection</location>
        <location evidence="2">Lamellipodium membrane</location>
        <topology evidence="2">Single-pass type II membrane protein</topology>
    </subcellularLocation>
</comment>
<reference evidence="12" key="1">
    <citation type="submission" date="2020-08" db="EMBL/GenBank/DDBJ databases">
        <title>Chromosome-level assembly of Southern catfish (Silurus meridionalis) provides insights into visual adaptation to the nocturnal and benthic lifestyles.</title>
        <authorList>
            <person name="Zhang Y."/>
            <person name="Wang D."/>
            <person name="Peng Z."/>
        </authorList>
    </citation>
    <scope>NUCLEOTIDE SEQUENCE</scope>
    <source>
        <strain evidence="12">SWU-2019-XX</strain>
        <tissue evidence="12">Muscle</tissue>
    </source>
</reference>
<keyword evidence="13" id="KW-1185">Reference proteome</keyword>
<evidence type="ECO:0000256" key="2">
    <source>
        <dbReference type="ARBA" id="ARBA00004485"/>
    </source>
</evidence>
<keyword evidence="5" id="KW-0949">S-adenosyl-L-methionine</keyword>
<dbReference type="GO" id="GO:0008239">
    <property type="term" value="F:dipeptidyl-peptidase activity"/>
    <property type="evidence" value="ECO:0007669"/>
    <property type="project" value="TreeGrafter"/>
</dbReference>
<evidence type="ECO:0000256" key="4">
    <source>
        <dbReference type="ARBA" id="ARBA00022670"/>
    </source>
</evidence>
<organism evidence="12 13">
    <name type="scientific">Silurus meridionalis</name>
    <name type="common">Southern catfish</name>
    <name type="synonym">Silurus soldatovi meridionalis</name>
    <dbReference type="NCBI Taxonomy" id="175797"/>
    <lineage>
        <taxon>Eukaryota</taxon>
        <taxon>Metazoa</taxon>
        <taxon>Chordata</taxon>
        <taxon>Craniata</taxon>
        <taxon>Vertebrata</taxon>
        <taxon>Euteleostomi</taxon>
        <taxon>Actinopterygii</taxon>
        <taxon>Neopterygii</taxon>
        <taxon>Teleostei</taxon>
        <taxon>Ostariophysi</taxon>
        <taxon>Siluriformes</taxon>
        <taxon>Siluridae</taxon>
        <taxon>Silurus</taxon>
    </lineage>
</organism>
<dbReference type="InterPro" id="IPR002469">
    <property type="entry name" value="Peptidase_S9B_N"/>
</dbReference>
<dbReference type="EMBL" id="JABFDY010000026">
    <property type="protein sequence ID" value="KAF7688339.1"/>
    <property type="molecule type" value="Genomic_DNA"/>
</dbReference>
<evidence type="ECO:0000259" key="9">
    <source>
        <dbReference type="Pfam" id="PF00326"/>
    </source>
</evidence>
<evidence type="ECO:0000259" key="10">
    <source>
        <dbReference type="Pfam" id="PF00930"/>
    </source>
</evidence>
<name>A0A8T0AAN5_SILME</name>
<feature type="domain" description="Peptidase S9 prolyl oligopeptidase catalytic" evidence="9">
    <location>
        <begin position="791"/>
        <end position="990"/>
    </location>
</feature>
<dbReference type="Pfam" id="PF00326">
    <property type="entry name" value="Peptidase_S9"/>
    <property type="match status" value="1"/>
</dbReference>
<dbReference type="InterPro" id="IPR001375">
    <property type="entry name" value="Peptidase_S9_cat"/>
</dbReference>
<evidence type="ECO:0000256" key="5">
    <source>
        <dbReference type="ARBA" id="ARBA00022691"/>
    </source>
</evidence>
<dbReference type="Proteomes" id="UP000606274">
    <property type="component" value="Unassembled WGS sequence"/>
</dbReference>
<dbReference type="PANTHER" id="PTHR11731">
    <property type="entry name" value="PROTEASE FAMILY S9B,C DIPEPTIDYL-PEPTIDASE IV-RELATED"/>
    <property type="match status" value="1"/>
</dbReference>
<dbReference type="Gene3D" id="3.40.50.1820">
    <property type="entry name" value="alpha/beta hydrolase"/>
    <property type="match status" value="1"/>
</dbReference>
<dbReference type="InterPro" id="IPR029063">
    <property type="entry name" value="SAM-dependent_MTases_sf"/>
</dbReference>
<evidence type="ECO:0000256" key="8">
    <source>
        <dbReference type="SAM" id="MobiDB-lite"/>
    </source>
</evidence>
<evidence type="ECO:0000313" key="12">
    <source>
        <dbReference type="EMBL" id="KAF7688339.1"/>
    </source>
</evidence>
<dbReference type="GO" id="GO:0031258">
    <property type="term" value="C:lamellipodium membrane"/>
    <property type="evidence" value="ECO:0007669"/>
    <property type="project" value="UniProtKB-SubCell"/>
</dbReference>
<dbReference type="PANTHER" id="PTHR11731:SF205">
    <property type="entry name" value="DIPEPTIDYL PEPTIDASE 4"/>
    <property type="match status" value="1"/>
</dbReference>
<feature type="domain" description="Dipeptidylpeptidase IV N-terminal" evidence="10">
    <location>
        <begin position="355"/>
        <end position="712"/>
    </location>
</feature>
<dbReference type="InterPro" id="IPR002471">
    <property type="entry name" value="Pept_S9_AS"/>
</dbReference>
<dbReference type="AlphaFoldDB" id="A0A8T0AAN5"/>
<evidence type="ECO:0000259" key="11">
    <source>
        <dbReference type="Pfam" id="PF18811"/>
    </source>
</evidence>
<dbReference type="SUPFAM" id="SSF82171">
    <property type="entry name" value="DPP6 N-terminal domain-like"/>
    <property type="match status" value="1"/>
</dbReference>
<keyword evidence="3" id="KW-0808">Transferase</keyword>
<keyword evidence="6" id="KW-0378">Hydrolase</keyword>
<dbReference type="PROSITE" id="PS00708">
    <property type="entry name" value="PRO_ENDOPEP_SER"/>
    <property type="match status" value="1"/>
</dbReference>
<evidence type="ECO:0000256" key="3">
    <source>
        <dbReference type="ARBA" id="ARBA00022603"/>
    </source>
</evidence>
<dbReference type="Pfam" id="PF00930">
    <property type="entry name" value="DPPIV_N"/>
    <property type="match status" value="1"/>
</dbReference>
<keyword evidence="3" id="KW-0489">Methyltransferase</keyword>
<dbReference type="InterPro" id="IPR040522">
    <property type="entry name" value="DPPIV_rep"/>
</dbReference>
<dbReference type="Pfam" id="PF18811">
    <property type="entry name" value="DPPIV_rep"/>
    <property type="match status" value="1"/>
</dbReference>
<evidence type="ECO:0000256" key="1">
    <source>
        <dbReference type="ARBA" id="ARBA00004341"/>
    </source>
</evidence>
<protein>
    <submittedName>
        <fullName evidence="12">Uncharacterized protein</fullName>
    </submittedName>
</protein>
<sequence length="991" mass="111929">MALVPYDENVLPSLAKLHSASADFRFAERRIRLAQDWRGGGVAAVVWDAAVVMCMYLELGRVDLKNRTTIELGAGTGLVGIVAALLGADVTITDRSPALEFLEANVKENVPSHLQGAVRVSELTWGDRLERYPSGGYELILGADIVYLEETFSALLRTLEHLSSESTEVLLACRIRYERDERFLSMLGDRFSVQEVLYDSQRDVRIYRAVKLKEKERNSRTDSTRAHAGPDSGDRTRYRATRGSVSVSALPEDARGEDTPAVLGAAVVVTLIAVPTAIYLNEKNPEETKRTFTLNDYFNSTIRSRSYNMRWISDHEYLHTTREERLLLFNVSSEMGEDFLGETLGSFKAFDYLVSADRKFVCFLTNYSKTWRHSYTATYLVYDRENRKLLNTDIPHGVQFLSWAPVGNKLTYVWNNNVYMKSSPSSPAEQVTTNGSPLIVNGIPDWVYEEEMFSSNYAMWWSPSGRFLAFVEINDTEVHNIEYSWYGQGQYPETIVIPYPKAGTPNPTVRLFVVDTINSLRITELLVPSVLAARDHYLSTVTWATDMRIAVQWQNRTQSHVILQTYELSGETWNSTTEIYLESKTGWVGRFSPAEPVFKPDGSSCYYITSDSSGYKHIHHISGDTLTPITSGRWEVTDILKVTKDAIFYVSNEHNSHPGQRNVYKISVNGATHSLPVCLTCTLLEERCKYNSAYFSTNATYYRLSCSGPGLPLYTLRDSRGAGSEIRVLEDNKILESILQDIEMPGQTYGTLKISGFDDSAASLRQIQKYPLLIDVYAGPCSQKSDYRFRINWSTYLASTENIIVASFDGRGSGYQGDQIMHAIYKRLGTYEVEDQITAARHFIDLGYVDKNRIAIWGWSYGGYVTSMALGAGSGVFKCGMAVAPVSKWEYYDSIYTERYMLTPQENPDFYENSTVTGRAKNFNSVQYLLVHGTADDNVHFQQGAQISKALVNQQVDFESMWYTDEDHSLGGSAYEHVYVHMSHFLTKCFA</sequence>
<dbReference type="Gene3D" id="2.140.10.30">
    <property type="entry name" value="Dipeptidylpeptidase IV, N-terminal domain"/>
    <property type="match status" value="1"/>
</dbReference>
<dbReference type="GO" id="GO:0004252">
    <property type="term" value="F:serine-type endopeptidase activity"/>
    <property type="evidence" value="ECO:0007669"/>
    <property type="project" value="InterPro"/>
</dbReference>
<feature type="region of interest" description="Disordered" evidence="8">
    <location>
        <begin position="217"/>
        <end position="242"/>
    </location>
</feature>
<keyword evidence="4" id="KW-0645">Protease</keyword>
<evidence type="ECO:0000256" key="6">
    <source>
        <dbReference type="ARBA" id="ARBA00022801"/>
    </source>
</evidence>
<dbReference type="SUPFAM" id="SSF53474">
    <property type="entry name" value="alpha/beta-Hydrolases"/>
    <property type="match status" value="1"/>
</dbReference>
<dbReference type="FunFam" id="3.40.50.1820:FF:000003">
    <property type="entry name" value="Dipeptidyl peptidase 4"/>
    <property type="match status" value="1"/>
</dbReference>
<dbReference type="InterPro" id="IPR019410">
    <property type="entry name" value="Methyltransf_16"/>
</dbReference>
<comment type="caution">
    <text evidence="12">The sequence shown here is derived from an EMBL/GenBank/DDBJ whole genome shotgun (WGS) entry which is preliminary data.</text>
</comment>
<dbReference type="GO" id="GO:0006508">
    <property type="term" value="P:proteolysis"/>
    <property type="evidence" value="ECO:0007669"/>
    <property type="project" value="UniProtKB-KW"/>
</dbReference>
<proteinExistence type="predicted"/>
<dbReference type="SUPFAM" id="SSF53335">
    <property type="entry name" value="S-adenosyl-L-methionine-dependent methyltransferases"/>
    <property type="match status" value="1"/>
</dbReference>
<dbReference type="Gene3D" id="3.40.50.150">
    <property type="entry name" value="Vaccinia Virus protein VP39"/>
    <property type="match status" value="1"/>
</dbReference>
<dbReference type="InterPro" id="IPR050278">
    <property type="entry name" value="Serine_Prot_S9B/DPPIV"/>
</dbReference>